<accession>A0A1G9Q2Z0</accession>
<dbReference type="RefSeq" id="WP_089760744.1">
    <property type="nucleotide sequence ID" value="NZ_FNGO01000015.1"/>
</dbReference>
<gene>
    <name evidence="6" type="ORF">SAMN04488692_11530</name>
</gene>
<evidence type="ECO:0000313" key="7">
    <source>
        <dbReference type="Proteomes" id="UP000199476"/>
    </source>
</evidence>
<feature type="domain" description="Cobalamin biosynthesis precorrin-8X methylmutase CobH/CbiC" evidence="5">
    <location>
        <begin position="10"/>
        <end position="204"/>
    </location>
</feature>
<name>A0A1G9Q2Z0_9FIRM</name>
<dbReference type="STRING" id="321763.SAMN04488692_11530"/>
<reference evidence="6 7" key="1">
    <citation type="submission" date="2016-10" db="EMBL/GenBank/DDBJ databases">
        <authorList>
            <person name="de Groot N.N."/>
        </authorList>
    </citation>
    <scope>NUCLEOTIDE SEQUENCE [LARGE SCALE GENOMIC DNA]</scope>
    <source>
        <strain evidence="6 7">SLAS-1</strain>
    </source>
</reference>
<keyword evidence="4" id="KW-0413">Isomerase</keyword>
<keyword evidence="7" id="KW-1185">Reference proteome</keyword>
<comment type="pathway">
    <text evidence="1">Cofactor biosynthesis; adenosylcobalamin biosynthesis.</text>
</comment>
<evidence type="ECO:0000256" key="2">
    <source>
        <dbReference type="ARBA" id="ARBA00009774"/>
    </source>
</evidence>
<dbReference type="Gene3D" id="3.40.50.10230">
    <property type="entry name" value="Cobalamin biosynthesis CobH/CbiC, precorrin-8X methylmutase"/>
    <property type="match status" value="1"/>
</dbReference>
<organism evidence="6 7">
    <name type="scientific">Halarsenatibacter silvermanii</name>
    <dbReference type="NCBI Taxonomy" id="321763"/>
    <lineage>
        <taxon>Bacteria</taxon>
        <taxon>Bacillati</taxon>
        <taxon>Bacillota</taxon>
        <taxon>Clostridia</taxon>
        <taxon>Halanaerobiales</taxon>
        <taxon>Halarsenatibacteraceae</taxon>
        <taxon>Halarsenatibacter</taxon>
    </lineage>
</organism>
<dbReference type="SUPFAM" id="SSF63965">
    <property type="entry name" value="Precorrin-8X methylmutase CbiC/CobH"/>
    <property type="match status" value="1"/>
</dbReference>
<dbReference type="GO" id="GO:0016993">
    <property type="term" value="F:precorrin-8X methylmutase activity"/>
    <property type="evidence" value="ECO:0007669"/>
    <property type="project" value="InterPro"/>
</dbReference>
<dbReference type="AlphaFoldDB" id="A0A1G9Q2Z0"/>
<dbReference type="InterPro" id="IPR003722">
    <property type="entry name" value="Cbl_synth_CobH/CbiC"/>
</dbReference>
<evidence type="ECO:0000313" key="6">
    <source>
        <dbReference type="EMBL" id="SDM05376.1"/>
    </source>
</evidence>
<dbReference type="PANTHER" id="PTHR43588:SF1">
    <property type="entry name" value="COBALT-PRECORRIN-8 METHYLMUTASE"/>
    <property type="match status" value="1"/>
</dbReference>
<dbReference type="EMBL" id="FNGO01000015">
    <property type="protein sequence ID" value="SDM05376.1"/>
    <property type="molecule type" value="Genomic_DNA"/>
</dbReference>
<sequence>MELITDPEKIQNKSFEIIEEVLQGRELPEKEREIVYRIVHATADFDISEVTVFSENAVEEGRKALEKGARIITDVNMLRSGVSTRLSDDLGYSVECFIADEDVRNKAEDAGITRSMMAMRKAAEKTGESIYVIGNAPTALIELINLVRAGKADPALIIGTPVGLVGAAEAKNELEKLAAPHITIRGKKGGTAAAAAAINALIYL</sequence>
<dbReference type="OrthoDB" id="9780708at2"/>
<dbReference type="InterPro" id="IPR036588">
    <property type="entry name" value="CobH/CbiC_sf"/>
</dbReference>
<keyword evidence="3" id="KW-0169">Cobalamin biosynthesis</keyword>
<dbReference type="Proteomes" id="UP000199476">
    <property type="component" value="Unassembled WGS sequence"/>
</dbReference>
<dbReference type="PANTHER" id="PTHR43588">
    <property type="entry name" value="COBALT-PRECORRIN-8 METHYLMUTASE"/>
    <property type="match status" value="1"/>
</dbReference>
<evidence type="ECO:0000256" key="4">
    <source>
        <dbReference type="ARBA" id="ARBA00023235"/>
    </source>
</evidence>
<evidence type="ECO:0000259" key="5">
    <source>
        <dbReference type="Pfam" id="PF02570"/>
    </source>
</evidence>
<dbReference type="Pfam" id="PF02570">
    <property type="entry name" value="CbiC"/>
    <property type="match status" value="1"/>
</dbReference>
<dbReference type="UniPathway" id="UPA00148"/>
<dbReference type="GO" id="GO:0009236">
    <property type="term" value="P:cobalamin biosynthetic process"/>
    <property type="evidence" value="ECO:0007669"/>
    <property type="project" value="UniProtKB-UniPathway"/>
</dbReference>
<evidence type="ECO:0000256" key="3">
    <source>
        <dbReference type="ARBA" id="ARBA00022573"/>
    </source>
</evidence>
<comment type="similarity">
    <text evidence="2">Belongs to the CobH/CbiC family.</text>
</comment>
<proteinExistence type="inferred from homology"/>
<protein>
    <submittedName>
        <fullName evidence="6">Precorrin-8X methylmutase</fullName>
    </submittedName>
</protein>
<evidence type="ECO:0000256" key="1">
    <source>
        <dbReference type="ARBA" id="ARBA00004953"/>
    </source>
</evidence>